<dbReference type="PANTHER" id="PTHR22834">
    <property type="entry name" value="NUCLEAR FUSION PROTEIN FUS2"/>
    <property type="match status" value="1"/>
</dbReference>
<feature type="compositionally biased region" description="Polar residues" evidence="1">
    <location>
        <begin position="478"/>
        <end position="487"/>
    </location>
</feature>
<feature type="compositionally biased region" description="Low complexity" evidence="1">
    <location>
        <begin position="1367"/>
        <end position="1398"/>
    </location>
</feature>
<proteinExistence type="predicted"/>
<feature type="region of interest" description="Disordered" evidence="1">
    <location>
        <begin position="1"/>
        <end position="300"/>
    </location>
</feature>
<dbReference type="GO" id="GO:0035556">
    <property type="term" value="P:intracellular signal transduction"/>
    <property type="evidence" value="ECO:0007669"/>
    <property type="project" value="InterPro"/>
</dbReference>
<feature type="region of interest" description="Disordered" evidence="1">
    <location>
        <begin position="1515"/>
        <end position="1568"/>
    </location>
</feature>
<dbReference type="EMBL" id="LN483345">
    <property type="protein sequence ID" value="CDZ98763.1"/>
    <property type="molecule type" value="Genomic_DNA"/>
</dbReference>
<accession>A0A0F7SM70</accession>
<dbReference type="Gene3D" id="1.20.900.10">
    <property type="entry name" value="Dbl homology (DH) domain"/>
    <property type="match status" value="2"/>
</dbReference>
<dbReference type="InterPro" id="IPR051492">
    <property type="entry name" value="Dynamin-Rho_GEF"/>
</dbReference>
<feature type="region of interest" description="Disordered" evidence="1">
    <location>
        <begin position="736"/>
        <end position="762"/>
    </location>
</feature>
<dbReference type="GO" id="GO:0005085">
    <property type="term" value="F:guanyl-nucleotide exchange factor activity"/>
    <property type="evidence" value="ECO:0007669"/>
    <property type="project" value="InterPro"/>
</dbReference>
<dbReference type="PROSITE" id="PS50010">
    <property type="entry name" value="DH_2"/>
    <property type="match status" value="1"/>
</dbReference>
<dbReference type="InterPro" id="IPR027267">
    <property type="entry name" value="AH/BAR_dom_sf"/>
</dbReference>
<feature type="compositionally biased region" description="Low complexity" evidence="1">
    <location>
        <begin position="640"/>
        <end position="660"/>
    </location>
</feature>
<dbReference type="GO" id="GO:0031991">
    <property type="term" value="P:regulation of actomyosin contractile ring contraction"/>
    <property type="evidence" value="ECO:0007669"/>
    <property type="project" value="TreeGrafter"/>
</dbReference>
<dbReference type="InterPro" id="IPR001331">
    <property type="entry name" value="GDS_CDC24_CS"/>
</dbReference>
<feature type="compositionally biased region" description="Polar residues" evidence="1">
    <location>
        <begin position="747"/>
        <end position="762"/>
    </location>
</feature>
<feature type="compositionally biased region" description="Polar residues" evidence="1">
    <location>
        <begin position="621"/>
        <end position="636"/>
    </location>
</feature>
<feature type="compositionally biased region" description="Polar residues" evidence="1">
    <location>
        <begin position="103"/>
        <end position="116"/>
    </location>
</feature>
<feature type="compositionally biased region" description="Basic and acidic residues" evidence="1">
    <location>
        <begin position="120"/>
        <end position="137"/>
    </location>
</feature>
<name>A0A0F7SM70_PHARH</name>
<feature type="compositionally biased region" description="Basic and acidic residues" evidence="1">
    <location>
        <begin position="514"/>
        <end position="540"/>
    </location>
</feature>
<feature type="compositionally biased region" description="Basic and acidic residues" evidence="1">
    <location>
        <begin position="1435"/>
        <end position="1446"/>
    </location>
</feature>
<feature type="region of interest" description="Disordered" evidence="1">
    <location>
        <begin position="394"/>
        <end position="558"/>
    </location>
</feature>
<feature type="compositionally biased region" description="Polar residues" evidence="1">
    <location>
        <begin position="340"/>
        <end position="368"/>
    </location>
</feature>
<dbReference type="Gene3D" id="1.20.1270.60">
    <property type="entry name" value="Arfaptin homology (AH) domain/BAR domain"/>
    <property type="match status" value="1"/>
</dbReference>
<dbReference type="SMART" id="SM00325">
    <property type="entry name" value="RhoGEF"/>
    <property type="match status" value="1"/>
</dbReference>
<feature type="compositionally biased region" description="Low complexity" evidence="1">
    <location>
        <begin position="180"/>
        <end position="199"/>
    </location>
</feature>
<protein>
    <submittedName>
        <fullName evidence="3">Invasion-inducing protein TIAM1/CDC24 and related RhoGEF GTPases</fullName>
    </submittedName>
</protein>
<feature type="compositionally biased region" description="Polar residues" evidence="1">
    <location>
        <begin position="1447"/>
        <end position="1481"/>
    </location>
</feature>
<dbReference type="GO" id="GO:0005737">
    <property type="term" value="C:cytoplasm"/>
    <property type="evidence" value="ECO:0007669"/>
    <property type="project" value="TreeGrafter"/>
</dbReference>
<feature type="compositionally biased region" description="Polar residues" evidence="1">
    <location>
        <begin position="495"/>
        <end position="512"/>
    </location>
</feature>
<feature type="region of interest" description="Disordered" evidence="1">
    <location>
        <begin position="1356"/>
        <end position="1481"/>
    </location>
</feature>
<feature type="compositionally biased region" description="Polar residues" evidence="1">
    <location>
        <begin position="44"/>
        <end position="55"/>
    </location>
</feature>
<feature type="region of interest" description="Disordered" evidence="1">
    <location>
        <begin position="811"/>
        <end position="874"/>
    </location>
</feature>
<feature type="compositionally biased region" description="Low complexity" evidence="1">
    <location>
        <begin position="398"/>
        <end position="419"/>
    </location>
</feature>
<dbReference type="GO" id="GO:0032955">
    <property type="term" value="P:regulation of division septum assembly"/>
    <property type="evidence" value="ECO:0007669"/>
    <property type="project" value="TreeGrafter"/>
</dbReference>
<dbReference type="InterPro" id="IPR035899">
    <property type="entry name" value="DBL_dom_sf"/>
</dbReference>
<dbReference type="SUPFAM" id="SSF48065">
    <property type="entry name" value="DBL homology domain (DH-domain)"/>
    <property type="match status" value="1"/>
</dbReference>
<dbReference type="CDD" id="cd00160">
    <property type="entry name" value="RhoGEF"/>
    <property type="match status" value="1"/>
</dbReference>
<evidence type="ECO:0000259" key="2">
    <source>
        <dbReference type="PROSITE" id="PS50010"/>
    </source>
</evidence>
<dbReference type="InterPro" id="IPR000219">
    <property type="entry name" value="DH_dom"/>
</dbReference>
<feature type="compositionally biased region" description="Low complexity" evidence="1">
    <location>
        <begin position="56"/>
        <end position="77"/>
    </location>
</feature>
<feature type="compositionally biased region" description="Low complexity" evidence="1">
    <location>
        <begin position="9"/>
        <end position="29"/>
    </location>
</feature>
<dbReference type="PROSITE" id="PS00741">
    <property type="entry name" value="DH_1"/>
    <property type="match status" value="1"/>
</dbReference>
<evidence type="ECO:0000256" key="1">
    <source>
        <dbReference type="SAM" id="MobiDB-lite"/>
    </source>
</evidence>
<dbReference type="Pfam" id="PF00621">
    <property type="entry name" value="RhoGEF"/>
    <property type="match status" value="1"/>
</dbReference>
<evidence type="ECO:0000313" key="3">
    <source>
        <dbReference type="EMBL" id="CDZ98763.1"/>
    </source>
</evidence>
<organism evidence="3">
    <name type="scientific">Phaffia rhodozyma</name>
    <name type="common">Yeast</name>
    <name type="synonym">Xanthophyllomyces dendrorhous</name>
    <dbReference type="NCBI Taxonomy" id="264483"/>
    <lineage>
        <taxon>Eukaryota</taxon>
        <taxon>Fungi</taxon>
        <taxon>Dikarya</taxon>
        <taxon>Basidiomycota</taxon>
        <taxon>Agaricomycotina</taxon>
        <taxon>Tremellomycetes</taxon>
        <taxon>Cystofilobasidiales</taxon>
        <taxon>Mrakiaceae</taxon>
        <taxon>Phaffia</taxon>
    </lineage>
</organism>
<feature type="domain" description="DH" evidence="2">
    <location>
        <begin position="698"/>
        <end position="1028"/>
    </location>
</feature>
<feature type="compositionally biased region" description="Polar residues" evidence="1">
    <location>
        <begin position="139"/>
        <end position="149"/>
    </location>
</feature>
<feature type="compositionally biased region" description="Low complexity" evidence="1">
    <location>
        <begin position="854"/>
        <end position="866"/>
    </location>
</feature>
<reference evidence="3" key="1">
    <citation type="submission" date="2014-08" db="EMBL/GenBank/DDBJ databases">
        <authorList>
            <person name="Sharma Rahul"/>
            <person name="Thines Marco"/>
        </authorList>
    </citation>
    <scope>NUCLEOTIDE SEQUENCE</scope>
</reference>
<feature type="compositionally biased region" description="Low complexity" evidence="1">
    <location>
        <begin position="829"/>
        <end position="840"/>
    </location>
</feature>
<feature type="region of interest" description="Disordered" evidence="1">
    <location>
        <begin position="596"/>
        <end position="669"/>
    </location>
</feature>
<feature type="compositionally biased region" description="Polar residues" evidence="1">
    <location>
        <begin position="282"/>
        <end position="292"/>
    </location>
</feature>
<feature type="region of interest" description="Disordered" evidence="1">
    <location>
        <begin position="319"/>
        <end position="368"/>
    </location>
</feature>
<dbReference type="PANTHER" id="PTHR22834:SF20">
    <property type="entry name" value="SH3 DOMAIN-CONTAINING PROTEIN"/>
    <property type="match status" value="1"/>
</dbReference>
<feature type="compositionally biased region" description="Polar residues" evidence="1">
    <location>
        <begin position="219"/>
        <end position="255"/>
    </location>
</feature>
<dbReference type="SUPFAM" id="SSF103657">
    <property type="entry name" value="BAR/IMD domain-like"/>
    <property type="match status" value="1"/>
</dbReference>
<sequence length="1664" mass="180797">MVSRPPSPTSSSTLSSVDTLPVSSQTSSRPPSPPSPTTKRPFQKNPNEASSSQAGLPSRSSPLDQSLSPSSDFQQSRVGFKPQRPLPESATTSSFMNRRRSSGRVNPMSSTISADLNGNRPREHEKHGFVSERDVHTSHGLSEGSSRTAFGSEGWSADATSSNTNRKKSSGFLGRLGGNSSSDSLPPSHPSSSASGSSPYTRHSSNPPPVPSTIPYRDQSPSFRSVSQTLQPPIALPTSSLNGRFSIPFQSTPMRSYNPPPRQSSLPVGLNMETLPYKRASNPESYGTTSSPYMIYQPGRTNRAGKDIERTLEEWSFNSNELDETNGGNREDNRVRKSSAHGSDISSHRTGGTYSDQSNSELSRRPSWSSFVNTTSTHALPSLLDSSPFIDINELRAPSPSSTNPSSSTMTSGSSGSNPASRTSLYGPLLGSTEASASPDVTPPSGSSPSTNLHRRVMSTGSTPPAVPAKNPLRHRSVSGTSVSTRDSPVIGYPSSPSAGSVESFSNSLIESSTEEKPQYERTGEENEDTIRQKLQRTDAADQSSGAQWKPRGDLERTRSQILAKDSFWLDEEDQSATDGQKKQRRVGLLEGAHILNGLTKQTPPVRLEVEPDQTRRLPSASASLPQSRSPSTTAVNDHVVSSPTRSRSSRSQTASVYSTNSENISPPPSSYNRYVFQPLHSPVLPFTSEKDSAPTSKRAHLLSEIRTTERSYAQDLAVVRDVYIYQLQPSTISLTQNPHPEDVAASESQTTFPSVGGSRRSSMATFETGQTSLMDIVGSSVDDGGSSADKTSKHSFSLLLMRPVSSSGVSLSTNGGYASPQPLRSPASQRSMRSNTSSSYFPSLTSPKTPIKPASSPSPSTMTASFKGDATARPPSTAELRTIFLNLDALAVLADEFASLLEDVCGTTAQTEGWDMVGEAFLNMMPRIKQAFTSYCPRQAAANSRLLEIQSNKRYIPYFTECWALVQPFTSSWDLPSMLIKPVQRLLKYPLLLDDLLKCTPSSHPDYSKIKQASSDIRHLADEINEIKRRKDTVSSVMRKDKESAVISASHPHSSVLKDHGGKFKKGGVMTAFRKDKVSVPTTTGATSTSLFTVAFHEQLRRTEKEYAGLVNKLISAETAGKRMSGLMNGLASRTKDTWLAQMQIIEDWRRMINLQGIESLEDIRVEAYTDTVVQILDGPYRKFESELRRSISPAVSKLSKMCEGPRTIILKRNAKHEDYNKVTTAKARGSDIDKFPQDIVNGAEIFIALHQQLLIELPLLLEGFAAILHMVVRSLMECQARYYRGVHALLSCFWAEYPPVTPDPEGVGIISGGLAIIQAWEEASARPSEMMEALNITKKISVRLLDAPVRIATSSHQSNLRRKQSYPSSRSSNFSSSAISTPNSVSSNRARSSSLSTIARPNPATTDHPPMPNTSEEILARNGMSNLRKKPSQRGESDRTESEKGSSTSLGIFSATNTPSCAINRSDSSMQLNSDRRSVSSANSIGPALSAMSFEGSESSHFGESVIQKITNVHATPSPKKRASLPHLSPASLRSIDPRSPSFAERSFDQTEGEEGPGETPTKLNLMKSSRSAGGEREEVLYRCQCVAEFDLQGVELSFMGNPFLRIKRGEIIDIVEEVGRVDELPDHFPLDVGLEDDGLLLGITSAGQKGFVLCSFLNPLF</sequence>